<dbReference type="OrthoDB" id="6194834at2"/>
<dbReference type="RefSeq" id="WP_006444214.1">
    <property type="nucleotide sequence ID" value="NZ_CP036524.1"/>
</dbReference>
<dbReference type="STRING" id="553973.CLOHYLEM_06857"/>
<dbReference type="AlphaFoldDB" id="C0C442"/>
<keyword evidence="1" id="KW-0472">Membrane</keyword>
<dbReference type="EMBL" id="ABYI02000034">
    <property type="protein sequence ID" value="EEG72835.1"/>
    <property type="molecule type" value="Genomic_DNA"/>
</dbReference>
<accession>C0C442</accession>
<protein>
    <recommendedName>
        <fullName evidence="2">Putative zinc-finger domain-containing protein</fullName>
    </recommendedName>
</protein>
<reference evidence="3" key="1">
    <citation type="submission" date="2009-02" db="EMBL/GenBank/DDBJ databases">
        <authorList>
            <person name="Fulton L."/>
            <person name="Clifton S."/>
            <person name="Fulton B."/>
            <person name="Xu J."/>
            <person name="Minx P."/>
            <person name="Pepin K.H."/>
            <person name="Johnson M."/>
            <person name="Bhonagiri V."/>
            <person name="Nash W.E."/>
            <person name="Mardis E.R."/>
            <person name="Wilson R.K."/>
        </authorList>
    </citation>
    <scope>NUCLEOTIDE SEQUENCE [LARGE SCALE GENOMIC DNA]</scope>
    <source>
        <strain evidence="3">DSM 15053</strain>
    </source>
</reference>
<feature type="domain" description="Putative zinc-finger" evidence="2">
    <location>
        <begin position="7"/>
        <end position="41"/>
    </location>
</feature>
<name>C0C442_9FIRM</name>
<dbReference type="HOGENOM" id="CLU_110666_0_0_9"/>
<dbReference type="eggNOG" id="COG5660">
    <property type="taxonomic scope" value="Bacteria"/>
</dbReference>
<evidence type="ECO:0000256" key="1">
    <source>
        <dbReference type="SAM" id="Phobius"/>
    </source>
</evidence>
<evidence type="ECO:0000313" key="4">
    <source>
        <dbReference type="Proteomes" id="UP000004893"/>
    </source>
</evidence>
<feature type="transmembrane region" description="Helical" evidence="1">
    <location>
        <begin position="125"/>
        <end position="146"/>
    </location>
</feature>
<evidence type="ECO:0000259" key="2">
    <source>
        <dbReference type="Pfam" id="PF13490"/>
    </source>
</evidence>
<dbReference type="InterPro" id="IPR027383">
    <property type="entry name" value="Znf_put"/>
</dbReference>
<evidence type="ECO:0000313" key="3">
    <source>
        <dbReference type="EMBL" id="EEG72835.1"/>
    </source>
</evidence>
<feature type="transmembrane region" description="Helical" evidence="1">
    <location>
        <begin position="80"/>
        <end position="105"/>
    </location>
</feature>
<reference evidence="3" key="2">
    <citation type="submission" date="2013-06" db="EMBL/GenBank/DDBJ databases">
        <title>Draft genome sequence of Clostridium hylemonae (DSM 15053).</title>
        <authorList>
            <person name="Sudarsanam P."/>
            <person name="Ley R."/>
            <person name="Guruge J."/>
            <person name="Turnbaugh P.J."/>
            <person name="Mahowald M."/>
            <person name="Liep D."/>
            <person name="Gordon J."/>
        </authorList>
    </citation>
    <scope>NUCLEOTIDE SEQUENCE</scope>
    <source>
        <strain evidence="3">DSM 15053</strain>
    </source>
</reference>
<dbReference type="Pfam" id="PF13490">
    <property type="entry name" value="zf-HC2"/>
    <property type="match status" value="1"/>
</dbReference>
<keyword evidence="1" id="KW-0812">Transmembrane</keyword>
<sequence>MNDKIPCNIIHDLLPLYVDGLTTEETNGYIKEHLEKCSDCQKEYSVYKKELATLESITSNTEKKEVAYLKKINLYQKASLILGAIISFLLGACIPILKVGVPVILSGGIQEYQLARLRVAWSVGLMKMAISGLIVCAVYIIVMLMIKSVIKRKKINFNEKDAKC</sequence>
<dbReference type="Proteomes" id="UP000004893">
    <property type="component" value="Unassembled WGS sequence"/>
</dbReference>
<gene>
    <name evidence="3" type="ORF">CLOHYLEM_06857</name>
</gene>
<proteinExistence type="predicted"/>
<comment type="caution">
    <text evidence="3">The sequence shown here is derived from an EMBL/GenBank/DDBJ whole genome shotgun (WGS) entry which is preliminary data.</text>
</comment>
<keyword evidence="4" id="KW-1185">Reference proteome</keyword>
<organism evidence="3 4">
    <name type="scientific">[Clostridium] hylemonae DSM 15053</name>
    <dbReference type="NCBI Taxonomy" id="553973"/>
    <lineage>
        <taxon>Bacteria</taxon>
        <taxon>Bacillati</taxon>
        <taxon>Bacillota</taxon>
        <taxon>Clostridia</taxon>
        <taxon>Lachnospirales</taxon>
        <taxon>Lachnospiraceae</taxon>
    </lineage>
</organism>
<keyword evidence="1" id="KW-1133">Transmembrane helix</keyword>